<reference evidence="11" key="1">
    <citation type="submission" date="2020-11" db="EMBL/GenBank/DDBJ databases">
        <authorList>
            <person name="Tran Van P."/>
        </authorList>
    </citation>
    <scope>NUCLEOTIDE SEQUENCE</scope>
</reference>
<feature type="domain" description="LIM zinc-binding" evidence="10">
    <location>
        <begin position="85"/>
        <end position="148"/>
    </location>
</feature>
<protein>
    <recommendedName>
        <fullName evidence="10">LIM zinc-binding domain-containing protein</fullName>
    </recommendedName>
</protein>
<dbReference type="InterPro" id="IPR050453">
    <property type="entry name" value="LIM_Homeobox_TF"/>
</dbReference>
<evidence type="ECO:0000256" key="8">
    <source>
        <dbReference type="PROSITE-ProRule" id="PRU00125"/>
    </source>
</evidence>
<dbReference type="PROSITE" id="PS50023">
    <property type="entry name" value="LIM_DOMAIN_2"/>
    <property type="match status" value="1"/>
</dbReference>
<dbReference type="AlphaFoldDB" id="A0A7R9PX92"/>
<keyword evidence="9" id="KW-0812">Transmembrane</keyword>
<keyword evidence="5" id="KW-0238">DNA-binding</keyword>
<evidence type="ECO:0000313" key="11">
    <source>
        <dbReference type="EMBL" id="CAD7624150.1"/>
    </source>
</evidence>
<name>A0A7R9PX92_9ACAR</name>
<evidence type="ECO:0000256" key="6">
    <source>
        <dbReference type="ARBA" id="ARBA00023155"/>
    </source>
</evidence>
<evidence type="ECO:0000313" key="12">
    <source>
        <dbReference type="Proteomes" id="UP000759131"/>
    </source>
</evidence>
<evidence type="ECO:0000256" key="2">
    <source>
        <dbReference type="ARBA" id="ARBA00022723"/>
    </source>
</evidence>
<keyword evidence="7" id="KW-0539">Nucleus</keyword>
<dbReference type="Gene3D" id="2.10.110.10">
    <property type="entry name" value="Cysteine Rich Protein"/>
    <property type="match status" value="1"/>
</dbReference>
<comment type="subcellular location">
    <subcellularLocation>
        <location evidence="1">Nucleus</location>
    </subcellularLocation>
</comment>
<dbReference type="GO" id="GO:0005634">
    <property type="term" value="C:nucleus"/>
    <property type="evidence" value="ECO:0007669"/>
    <property type="project" value="UniProtKB-SubCell"/>
</dbReference>
<dbReference type="EMBL" id="OC856705">
    <property type="protein sequence ID" value="CAD7624150.1"/>
    <property type="molecule type" value="Genomic_DNA"/>
</dbReference>
<dbReference type="InterPro" id="IPR049619">
    <property type="entry name" value="Lhx1/5_LIM2"/>
</dbReference>
<gene>
    <name evidence="11" type="ORF">OSB1V03_LOCUS4596</name>
</gene>
<dbReference type="PANTHER" id="PTHR24208">
    <property type="entry name" value="LIM/HOMEOBOX PROTEIN LHX"/>
    <property type="match status" value="1"/>
</dbReference>
<dbReference type="CDD" id="cd09375">
    <property type="entry name" value="LIM2_Lhx1_Lhx5"/>
    <property type="match status" value="1"/>
</dbReference>
<keyword evidence="9" id="KW-1133">Transmembrane helix</keyword>
<evidence type="ECO:0000256" key="1">
    <source>
        <dbReference type="ARBA" id="ARBA00004123"/>
    </source>
</evidence>
<dbReference type="SMART" id="SM00132">
    <property type="entry name" value="LIM"/>
    <property type="match status" value="1"/>
</dbReference>
<dbReference type="GO" id="GO:0030182">
    <property type="term" value="P:neuron differentiation"/>
    <property type="evidence" value="ECO:0007669"/>
    <property type="project" value="TreeGrafter"/>
</dbReference>
<sequence length="181" mass="20931">MCDYCALHSSCYHLTASVGERRQETRECRTKGRKLLFKVMLNTSIAIIIMTSMGQLIIRSSIPHTLRTLTLSMTDRQADRQLFGTKCSGCSQGILPTDLVRRARNKVFHLKCFTCLVCRKQLSTGEELYILDENRFVCKEDYMTSRHNQDIIDESVADCDQKMRALENRRFNAYNVLHIII</sequence>
<dbReference type="PANTHER" id="PTHR24208:SF105">
    <property type="entry name" value="DLIM1"/>
    <property type="match status" value="1"/>
</dbReference>
<dbReference type="EMBL" id="CAJPIZ010002130">
    <property type="protein sequence ID" value="CAG2104580.1"/>
    <property type="molecule type" value="Genomic_DNA"/>
</dbReference>
<keyword evidence="12" id="KW-1185">Reference proteome</keyword>
<keyword evidence="6" id="KW-0371">Homeobox</keyword>
<dbReference type="FunFam" id="2.10.110.10:FF:000046">
    <property type="entry name" value="LIM/homeobox protein Lhx1"/>
    <property type="match status" value="1"/>
</dbReference>
<dbReference type="SUPFAM" id="SSF57716">
    <property type="entry name" value="Glucocorticoid receptor-like (DNA-binding domain)"/>
    <property type="match status" value="1"/>
</dbReference>
<dbReference type="InterPro" id="IPR001781">
    <property type="entry name" value="Znf_LIM"/>
</dbReference>
<evidence type="ECO:0000256" key="7">
    <source>
        <dbReference type="ARBA" id="ARBA00023242"/>
    </source>
</evidence>
<dbReference type="Pfam" id="PF00412">
    <property type="entry name" value="LIM"/>
    <property type="match status" value="1"/>
</dbReference>
<dbReference type="PROSITE" id="PS00478">
    <property type="entry name" value="LIM_DOMAIN_1"/>
    <property type="match status" value="1"/>
</dbReference>
<keyword evidence="2 8" id="KW-0479">Metal-binding</keyword>
<dbReference type="GO" id="GO:0008270">
    <property type="term" value="F:zinc ion binding"/>
    <property type="evidence" value="ECO:0007669"/>
    <property type="project" value="InterPro"/>
</dbReference>
<accession>A0A7R9PX92</accession>
<evidence type="ECO:0000256" key="4">
    <source>
        <dbReference type="ARBA" id="ARBA00023038"/>
    </source>
</evidence>
<evidence type="ECO:0000256" key="9">
    <source>
        <dbReference type="SAM" id="Phobius"/>
    </source>
</evidence>
<keyword evidence="4 8" id="KW-0440">LIM domain</keyword>
<dbReference type="GO" id="GO:0000977">
    <property type="term" value="F:RNA polymerase II transcription regulatory region sequence-specific DNA binding"/>
    <property type="evidence" value="ECO:0007669"/>
    <property type="project" value="TreeGrafter"/>
</dbReference>
<organism evidence="11">
    <name type="scientific">Medioppia subpectinata</name>
    <dbReference type="NCBI Taxonomy" id="1979941"/>
    <lineage>
        <taxon>Eukaryota</taxon>
        <taxon>Metazoa</taxon>
        <taxon>Ecdysozoa</taxon>
        <taxon>Arthropoda</taxon>
        <taxon>Chelicerata</taxon>
        <taxon>Arachnida</taxon>
        <taxon>Acari</taxon>
        <taxon>Acariformes</taxon>
        <taxon>Sarcoptiformes</taxon>
        <taxon>Oribatida</taxon>
        <taxon>Brachypylina</taxon>
        <taxon>Oppioidea</taxon>
        <taxon>Oppiidae</taxon>
        <taxon>Medioppia</taxon>
    </lineage>
</organism>
<evidence type="ECO:0000256" key="3">
    <source>
        <dbReference type="ARBA" id="ARBA00022833"/>
    </source>
</evidence>
<dbReference type="GO" id="GO:0000981">
    <property type="term" value="F:DNA-binding transcription factor activity, RNA polymerase II-specific"/>
    <property type="evidence" value="ECO:0007669"/>
    <property type="project" value="TreeGrafter"/>
</dbReference>
<proteinExistence type="predicted"/>
<dbReference type="OrthoDB" id="10068367at2759"/>
<feature type="transmembrane region" description="Helical" evidence="9">
    <location>
        <begin position="35"/>
        <end position="58"/>
    </location>
</feature>
<evidence type="ECO:0000256" key="5">
    <source>
        <dbReference type="ARBA" id="ARBA00023125"/>
    </source>
</evidence>
<dbReference type="Proteomes" id="UP000759131">
    <property type="component" value="Unassembled WGS sequence"/>
</dbReference>
<keyword evidence="3 8" id="KW-0862">Zinc</keyword>
<keyword evidence="9" id="KW-0472">Membrane</keyword>
<evidence type="ECO:0000259" key="10">
    <source>
        <dbReference type="PROSITE" id="PS50023"/>
    </source>
</evidence>